<accession>A0A1B2RYQ4</accession>
<dbReference type="EMBL" id="KX306821">
    <property type="protein sequence ID" value="AOC61455.1"/>
    <property type="molecule type" value="Genomic_DNA"/>
</dbReference>
<proteinExistence type="inferred from homology"/>
<comment type="similarity">
    <text evidence="1 5">Belongs to the universal ribosomal protein uS3 family.</text>
</comment>
<feature type="domain" description="Small ribosomal subunit protein uS3 C-terminal" evidence="6">
    <location>
        <begin position="148"/>
        <end position="228"/>
    </location>
</feature>
<dbReference type="InterPro" id="IPR009019">
    <property type="entry name" value="KH_sf_prok-type"/>
</dbReference>
<dbReference type="GO" id="GO:0022627">
    <property type="term" value="C:cytosolic small ribosomal subunit"/>
    <property type="evidence" value="ECO:0007669"/>
    <property type="project" value="TreeGrafter"/>
</dbReference>
<evidence type="ECO:0000256" key="5">
    <source>
        <dbReference type="HAMAP-Rule" id="MF_01309"/>
    </source>
</evidence>
<dbReference type="CDD" id="cd02412">
    <property type="entry name" value="KH-II_30S_S3"/>
    <property type="match status" value="1"/>
</dbReference>
<comment type="subcellular location">
    <subcellularLocation>
        <location evidence="5">Plastid</location>
        <location evidence="5">Chloroplast</location>
    </subcellularLocation>
</comment>
<reference evidence="7" key="1">
    <citation type="journal article" date="2016" name="Genome Biol. Evol.">
        <title>Mitochondrion-to-Chloroplast DNA Transfers and Intragenomic Proliferation of Chloroplast Group II Introns in Gloeotilopsis Green Algae (Ulotrichales, Ulvophyceae).</title>
        <authorList>
            <person name="Turmel M."/>
            <person name="Otis C."/>
            <person name="Lemieux C."/>
        </authorList>
    </citation>
    <scope>NUCLEOTIDE SEQUENCE</scope>
</reference>
<dbReference type="InterPro" id="IPR015946">
    <property type="entry name" value="KH_dom-like_a/b"/>
</dbReference>
<dbReference type="PANTHER" id="PTHR11760">
    <property type="entry name" value="30S/40S RIBOSOMAL PROTEIN S3"/>
    <property type="match status" value="1"/>
</dbReference>
<dbReference type="InterPro" id="IPR057258">
    <property type="entry name" value="Ribosomal_uS3"/>
</dbReference>
<evidence type="ECO:0000313" key="7">
    <source>
        <dbReference type="EMBL" id="AOC61455.1"/>
    </source>
</evidence>
<comment type="subunit">
    <text evidence="5">Part of the 30S ribosomal subunit.</text>
</comment>
<evidence type="ECO:0000256" key="3">
    <source>
        <dbReference type="ARBA" id="ARBA00023274"/>
    </source>
</evidence>
<gene>
    <name evidence="5 7" type="primary">rps3</name>
</gene>
<dbReference type="InterPro" id="IPR005704">
    <property type="entry name" value="Ribosomal_uS3_bac-typ"/>
</dbReference>
<keyword evidence="7" id="KW-0150">Chloroplast</keyword>
<dbReference type="Gene3D" id="3.30.300.20">
    <property type="match status" value="1"/>
</dbReference>
<dbReference type="SUPFAM" id="SSF54814">
    <property type="entry name" value="Prokaryotic type KH domain (KH-domain type II)"/>
    <property type="match status" value="1"/>
</dbReference>
<dbReference type="PANTHER" id="PTHR11760:SF19">
    <property type="entry name" value="SMALL RIBOSOMAL SUBUNIT PROTEIN US3C"/>
    <property type="match status" value="1"/>
</dbReference>
<evidence type="ECO:0000259" key="6">
    <source>
        <dbReference type="Pfam" id="PF00189"/>
    </source>
</evidence>
<keyword evidence="3 5" id="KW-0687">Ribonucleoprotein</keyword>
<geneLocation type="chloroplast" evidence="7"/>
<organism evidence="7">
    <name type="scientific">Rhexinema sarcinoideum</name>
    <dbReference type="NCBI Taxonomy" id="43261"/>
    <lineage>
        <taxon>Eukaryota</taxon>
        <taxon>Viridiplantae</taxon>
        <taxon>Chlorophyta</taxon>
        <taxon>core chlorophytes</taxon>
        <taxon>Ulvophyceae</taxon>
        <taxon>OUU clade</taxon>
        <taxon>Ulotrichales</taxon>
        <taxon>Helicodictyaceae</taxon>
        <taxon>Rhexinema</taxon>
    </lineage>
</organism>
<dbReference type="AlphaFoldDB" id="A0A1B2RYQ4"/>
<dbReference type="SUPFAM" id="SSF54821">
    <property type="entry name" value="Ribosomal protein S3 C-terminal domain"/>
    <property type="match status" value="1"/>
</dbReference>
<dbReference type="GO" id="GO:0003723">
    <property type="term" value="F:RNA binding"/>
    <property type="evidence" value="ECO:0007669"/>
    <property type="project" value="InterPro"/>
</dbReference>
<dbReference type="Gene3D" id="3.30.1140.32">
    <property type="entry name" value="Ribosomal protein S3, C-terminal domain"/>
    <property type="match status" value="1"/>
</dbReference>
<dbReference type="HAMAP" id="MF_01309_B">
    <property type="entry name" value="Ribosomal_uS3_B"/>
    <property type="match status" value="1"/>
</dbReference>
<dbReference type="GO" id="GO:0003735">
    <property type="term" value="F:structural constituent of ribosome"/>
    <property type="evidence" value="ECO:0007669"/>
    <property type="project" value="InterPro"/>
</dbReference>
<dbReference type="InterPro" id="IPR036419">
    <property type="entry name" value="Ribosomal_S3_C_sf"/>
</dbReference>
<keyword evidence="2 5" id="KW-0689">Ribosomal protein</keyword>
<sequence>MGQKIHPLGFRLGITQEHRSKWFAKSKDYPRLVLEDKKLRDYLFKEYSKAGIVDIKICREQTTQDIETKEFVDVAEIAISAAAPGKIISRLKTTGNKLTITELKENLEKLCQSERLKQNLPPIRIILTLLKVQNPYSSASVIADYLIAQLEERIPFRSALRKTLRRIERFANLKGIKIEISGRLNGAEIARSEWVRKGRVPLQTLRADIGYSAKTAKTIYGILGIKVWTFKGERT</sequence>
<evidence type="ECO:0000256" key="2">
    <source>
        <dbReference type="ARBA" id="ARBA00022980"/>
    </source>
</evidence>
<dbReference type="GO" id="GO:0006412">
    <property type="term" value="P:translation"/>
    <property type="evidence" value="ECO:0007669"/>
    <property type="project" value="UniProtKB-UniRule"/>
</dbReference>
<evidence type="ECO:0000256" key="4">
    <source>
        <dbReference type="ARBA" id="ARBA00035154"/>
    </source>
</evidence>
<dbReference type="Pfam" id="PF00189">
    <property type="entry name" value="Ribosomal_S3_C"/>
    <property type="match status" value="1"/>
</dbReference>
<dbReference type="NCBIfam" id="TIGR01009">
    <property type="entry name" value="rpsC_bact"/>
    <property type="match status" value="1"/>
</dbReference>
<dbReference type="InterPro" id="IPR001351">
    <property type="entry name" value="Ribosomal_uS3_C"/>
</dbReference>
<protein>
    <recommendedName>
        <fullName evidence="4 5">Small ribosomal subunit protein uS3c</fullName>
    </recommendedName>
</protein>
<dbReference type="GO" id="GO:0009507">
    <property type="term" value="C:chloroplast"/>
    <property type="evidence" value="ECO:0007669"/>
    <property type="project" value="UniProtKB-SubCell"/>
</dbReference>
<name>A0A1B2RYQ4_9CHLO</name>
<keyword evidence="7" id="KW-0934">Plastid</keyword>
<evidence type="ECO:0000256" key="1">
    <source>
        <dbReference type="ARBA" id="ARBA00010761"/>
    </source>
</evidence>